<dbReference type="EMBL" id="SRLO01000036">
    <property type="protein sequence ID" value="TNN82876.1"/>
    <property type="molecule type" value="Genomic_DNA"/>
</dbReference>
<feature type="region of interest" description="Disordered" evidence="1">
    <location>
        <begin position="49"/>
        <end position="113"/>
    </location>
</feature>
<name>A0A4Z2IYB8_9TELE</name>
<comment type="caution">
    <text evidence="2">The sequence shown here is derived from an EMBL/GenBank/DDBJ whole genome shotgun (WGS) entry which is preliminary data.</text>
</comment>
<protein>
    <submittedName>
        <fullName evidence="2">Uncharacterized protein</fullName>
    </submittedName>
</protein>
<keyword evidence="3" id="KW-1185">Reference proteome</keyword>
<sequence length="139" mass="15073">MSQVLPSHLTRESLNTSCCPREDAVEEHISLYESPSSCVNDGYSWVKSTSCQEPKMTTSDQSEASEMTTQRDKASLTVSSARLVPIGNSRADHSGNERGGGGGGIPGDRSSKCSWERVVGEVWETSDVWWTATMEQSGP</sequence>
<organism evidence="2 3">
    <name type="scientific">Liparis tanakae</name>
    <name type="common">Tanaka's snailfish</name>
    <dbReference type="NCBI Taxonomy" id="230148"/>
    <lineage>
        <taxon>Eukaryota</taxon>
        <taxon>Metazoa</taxon>
        <taxon>Chordata</taxon>
        <taxon>Craniata</taxon>
        <taxon>Vertebrata</taxon>
        <taxon>Euteleostomi</taxon>
        <taxon>Actinopterygii</taxon>
        <taxon>Neopterygii</taxon>
        <taxon>Teleostei</taxon>
        <taxon>Neoteleostei</taxon>
        <taxon>Acanthomorphata</taxon>
        <taxon>Eupercaria</taxon>
        <taxon>Perciformes</taxon>
        <taxon>Cottioidei</taxon>
        <taxon>Cottales</taxon>
        <taxon>Liparidae</taxon>
        <taxon>Liparis</taxon>
    </lineage>
</organism>
<feature type="compositionally biased region" description="Gly residues" evidence="1">
    <location>
        <begin position="97"/>
        <end position="106"/>
    </location>
</feature>
<feature type="compositionally biased region" description="Polar residues" evidence="1">
    <location>
        <begin position="49"/>
        <end position="68"/>
    </location>
</feature>
<proteinExistence type="predicted"/>
<evidence type="ECO:0000256" key="1">
    <source>
        <dbReference type="SAM" id="MobiDB-lite"/>
    </source>
</evidence>
<dbReference type="AlphaFoldDB" id="A0A4Z2IYB8"/>
<gene>
    <name evidence="2" type="ORF">EYF80_006833</name>
</gene>
<accession>A0A4Z2IYB8</accession>
<evidence type="ECO:0000313" key="2">
    <source>
        <dbReference type="EMBL" id="TNN82876.1"/>
    </source>
</evidence>
<dbReference type="Proteomes" id="UP000314294">
    <property type="component" value="Unassembled WGS sequence"/>
</dbReference>
<reference evidence="2 3" key="1">
    <citation type="submission" date="2019-03" db="EMBL/GenBank/DDBJ databases">
        <title>First draft genome of Liparis tanakae, snailfish: a comprehensive survey of snailfish specific genes.</title>
        <authorList>
            <person name="Kim W."/>
            <person name="Song I."/>
            <person name="Jeong J.-H."/>
            <person name="Kim D."/>
            <person name="Kim S."/>
            <person name="Ryu S."/>
            <person name="Song J.Y."/>
            <person name="Lee S.K."/>
        </authorList>
    </citation>
    <scope>NUCLEOTIDE SEQUENCE [LARGE SCALE GENOMIC DNA]</scope>
    <source>
        <tissue evidence="2">Muscle</tissue>
    </source>
</reference>
<evidence type="ECO:0000313" key="3">
    <source>
        <dbReference type="Proteomes" id="UP000314294"/>
    </source>
</evidence>